<keyword evidence="3 7" id="KW-1133">Transmembrane helix</keyword>
<comment type="caution">
    <text evidence="8">The sequence shown here is derived from an EMBL/GenBank/DDBJ whole genome shotgun (WGS) entry which is preliminary data.</text>
</comment>
<evidence type="ECO:0000256" key="5">
    <source>
        <dbReference type="ARBA" id="ARBA00023239"/>
    </source>
</evidence>
<evidence type="ECO:0000256" key="7">
    <source>
        <dbReference type="SAM" id="Phobius"/>
    </source>
</evidence>
<gene>
    <name evidence="8" type="ORF">CO020_00725</name>
</gene>
<reference evidence="9" key="1">
    <citation type="submission" date="2017-09" db="EMBL/GenBank/DDBJ databases">
        <title>Depth-based differentiation of microbial function through sediment-hosted aquifers and enrichment of novel symbionts in the deep terrestrial subsurface.</title>
        <authorList>
            <person name="Probst A.J."/>
            <person name="Ladd B."/>
            <person name="Jarett J.K."/>
            <person name="Geller-Mcgrath D.E."/>
            <person name="Sieber C.M.K."/>
            <person name="Emerson J.B."/>
            <person name="Anantharaman K."/>
            <person name="Thomas B.C."/>
            <person name="Malmstrom R."/>
            <person name="Stieglmeier M."/>
            <person name="Klingl A."/>
            <person name="Woyke T."/>
            <person name="Ryan C.M."/>
            <person name="Banfield J.F."/>
        </authorList>
    </citation>
    <scope>NUCLEOTIDE SEQUENCE [LARGE SCALE GENOMIC DNA]</scope>
</reference>
<evidence type="ECO:0000256" key="2">
    <source>
        <dbReference type="ARBA" id="ARBA00022692"/>
    </source>
</evidence>
<keyword evidence="6" id="KW-0961">Cell wall biogenesis/degradation</keyword>
<dbReference type="Pfam" id="PF02618">
    <property type="entry name" value="YceG"/>
    <property type="match status" value="1"/>
</dbReference>
<evidence type="ECO:0000256" key="1">
    <source>
        <dbReference type="ARBA" id="ARBA00022475"/>
    </source>
</evidence>
<dbReference type="GO" id="GO:0016829">
    <property type="term" value="F:lyase activity"/>
    <property type="evidence" value="ECO:0007669"/>
    <property type="project" value="UniProtKB-KW"/>
</dbReference>
<evidence type="ECO:0000256" key="3">
    <source>
        <dbReference type="ARBA" id="ARBA00022989"/>
    </source>
</evidence>
<evidence type="ECO:0000256" key="4">
    <source>
        <dbReference type="ARBA" id="ARBA00023136"/>
    </source>
</evidence>
<name>A0A2M8G196_9BACT</name>
<keyword evidence="5" id="KW-0456">Lyase</keyword>
<keyword evidence="2 7" id="KW-0812">Transmembrane</keyword>
<evidence type="ECO:0000313" key="8">
    <source>
        <dbReference type="EMBL" id="PJC65425.1"/>
    </source>
</evidence>
<keyword evidence="4 7" id="KW-0472">Membrane</keyword>
<evidence type="ECO:0000313" key="9">
    <source>
        <dbReference type="Proteomes" id="UP000229674"/>
    </source>
</evidence>
<dbReference type="EMBL" id="PFQX01000029">
    <property type="protein sequence ID" value="PJC65425.1"/>
    <property type="molecule type" value="Genomic_DNA"/>
</dbReference>
<sequence>MRQKLWWAVIYALLGLIVLYLLVSLYRASEIVPAKKVTVRIKEGETVAGINKELKAAGVFSNYELPSNLEGYLYPDTYEFFVPSGEDVVLQKFLDAFNSKAALLFVGDRSFRDVLTVASLIEKEVPPDGGDRQQVSGIIWKRLDAGVPLQIDATLCYTKPEPCFPLIKSDMTTDSPYNTYRYAGLPPSPIGSPSADAISAALHPTQSSYWFFLSDPKTKKTIFAKTIDEHNRNIVKYLE</sequence>
<dbReference type="PANTHER" id="PTHR30518:SF2">
    <property type="entry name" value="ENDOLYTIC MUREIN TRANSGLYCOSYLASE"/>
    <property type="match status" value="1"/>
</dbReference>
<feature type="transmembrane region" description="Helical" evidence="7">
    <location>
        <begin position="6"/>
        <end position="26"/>
    </location>
</feature>
<protein>
    <submittedName>
        <fullName evidence="8">Endolytic transglycosylase MltG</fullName>
    </submittedName>
</protein>
<proteinExistence type="predicted"/>
<dbReference type="GO" id="GO:0071555">
    <property type="term" value="P:cell wall organization"/>
    <property type="evidence" value="ECO:0007669"/>
    <property type="project" value="UniProtKB-KW"/>
</dbReference>
<keyword evidence="1" id="KW-1003">Cell membrane</keyword>
<evidence type="ECO:0000256" key="6">
    <source>
        <dbReference type="ARBA" id="ARBA00023316"/>
    </source>
</evidence>
<dbReference type="PANTHER" id="PTHR30518">
    <property type="entry name" value="ENDOLYTIC MUREIN TRANSGLYCOSYLASE"/>
    <property type="match status" value="1"/>
</dbReference>
<accession>A0A2M8G196</accession>
<organism evidence="8 9">
    <name type="scientific">Candidatus Colwellbacteria bacterium CG_4_9_14_0_2_um_filter_50_12</name>
    <dbReference type="NCBI Taxonomy" id="1974538"/>
    <lineage>
        <taxon>Bacteria</taxon>
        <taxon>Candidatus Colwelliibacteriota</taxon>
    </lineage>
</organism>
<dbReference type="Proteomes" id="UP000229674">
    <property type="component" value="Unassembled WGS sequence"/>
</dbReference>
<dbReference type="InterPro" id="IPR003770">
    <property type="entry name" value="MLTG-like"/>
</dbReference>
<dbReference type="AlphaFoldDB" id="A0A2M8G196"/>
<dbReference type="NCBIfam" id="TIGR00247">
    <property type="entry name" value="endolytic transglycosylase MltG"/>
    <property type="match status" value="1"/>
</dbReference>